<dbReference type="Proteomes" id="UP001196413">
    <property type="component" value="Unassembled WGS sequence"/>
</dbReference>
<dbReference type="CDD" id="cd18322">
    <property type="entry name" value="BTB_POZ_SKP1"/>
    <property type="match status" value="1"/>
</dbReference>
<comment type="similarity">
    <text evidence="1 3">Belongs to the SKP1 family.</text>
</comment>
<evidence type="ECO:0000256" key="3">
    <source>
        <dbReference type="PIRNR" id="PIRNR028729"/>
    </source>
</evidence>
<name>A0AAD5QUK9_PARTN</name>
<reference evidence="6" key="1">
    <citation type="submission" date="2021-06" db="EMBL/GenBank/DDBJ databases">
        <title>Parelaphostrongylus tenuis whole genome reference sequence.</title>
        <authorList>
            <person name="Garwood T.J."/>
            <person name="Larsen P.A."/>
            <person name="Fountain-Jones N.M."/>
            <person name="Garbe J.R."/>
            <person name="Macchietto M.G."/>
            <person name="Kania S.A."/>
            <person name="Gerhold R.W."/>
            <person name="Richards J.E."/>
            <person name="Wolf T.M."/>
        </authorList>
    </citation>
    <scope>NUCLEOTIDE SEQUENCE</scope>
    <source>
        <strain evidence="6">MNPRO001-30</strain>
        <tissue evidence="6">Meninges</tissue>
    </source>
</reference>
<dbReference type="Pfam" id="PF03931">
    <property type="entry name" value="Skp1_POZ"/>
    <property type="match status" value="1"/>
</dbReference>
<dbReference type="InterPro" id="IPR001232">
    <property type="entry name" value="SKP1-like"/>
</dbReference>
<organism evidence="6 7">
    <name type="scientific">Parelaphostrongylus tenuis</name>
    <name type="common">Meningeal worm</name>
    <dbReference type="NCBI Taxonomy" id="148309"/>
    <lineage>
        <taxon>Eukaryota</taxon>
        <taxon>Metazoa</taxon>
        <taxon>Ecdysozoa</taxon>
        <taxon>Nematoda</taxon>
        <taxon>Chromadorea</taxon>
        <taxon>Rhabditida</taxon>
        <taxon>Rhabditina</taxon>
        <taxon>Rhabditomorpha</taxon>
        <taxon>Strongyloidea</taxon>
        <taxon>Metastrongylidae</taxon>
        <taxon>Parelaphostrongylus</taxon>
    </lineage>
</organism>
<dbReference type="InterPro" id="IPR016897">
    <property type="entry name" value="SKP1"/>
</dbReference>
<evidence type="ECO:0000259" key="4">
    <source>
        <dbReference type="Pfam" id="PF01466"/>
    </source>
</evidence>
<sequence length="165" mass="18708">MSTNPAKATVVKIATDDGENFDVPLDVLRLLRTISIMLQDLTLDSESNDPFPISNVPGPIMRKVLQWCTYHKDDSPSINDLDCRKKRTDDISSWDMEFLKVDQETLLEIVLAASYLEIKGLLDITCNTVANMIKGRTPEEIRRTFNISTSEEEKQIRGENISCED</sequence>
<evidence type="ECO:0000259" key="5">
    <source>
        <dbReference type="Pfam" id="PF03931"/>
    </source>
</evidence>
<dbReference type="InterPro" id="IPR011333">
    <property type="entry name" value="SKP1/BTB/POZ_sf"/>
</dbReference>
<feature type="domain" description="SKP1 component dimerisation" evidence="4">
    <location>
        <begin position="119"/>
        <end position="160"/>
    </location>
</feature>
<feature type="domain" description="SKP1 component POZ" evidence="5">
    <location>
        <begin position="10"/>
        <end position="73"/>
    </location>
</feature>
<evidence type="ECO:0000313" key="7">
    <source>
        <dbReference type="Proteomes" id="UP001196413"/>
    </source>
</evidence>
<dbReference type="SUPFAM" id="SSF54695">
    <property type="entry name" value="POZ domain"/>
    <property type="match status" value="1"/>
</dbReference>
<evidence type="ECO:0000256" key="1">
    <source>
        <dbReference type="ARBA" id="ARBA00009993"/>
    </source>
</evidence>
<dbReference type="SMART" id="SM00512">
    <property type="entry name" value="Skp1"/>
    <property type="match status" value="1"/>
</dbReference>
<dbReference type="InterPro" id="IPR016072">
    <property type="entry name" value="Skp1_comp_dimer"/>
</dbReference>
<dbReference type="InterPro" id="IPR016073">
    <property type="entry name" value="Skp1_comp_POZ"/>
</dbReference>
<dbReference type="FunFam" id="3.30.710.10:FF:000026">
    <property type="entry name" value="E3 ubiquitin ligase complex SCF subunit"/>
    <property type="match status" value="1"/>
</dbReference>
<protein>
    <recommendedName>
        <fullName evidence="3">Skp1-related protein</fullName>
    </recommendedName>
</protein>
<keyword evidence="2 3" id="KW-0833">Ubl conjugation pathway</keyword>
<dbReference type="GO" id="GO:0006511">
    <property type="term" value="P:ubiquitin-dependent protein catabolic process"/>
    <property type="evidence" value="ECO:0007669"/>
    <property type="project" value="InterPro"/>
</dbReference>
<dbReference type="Pfam" id="PF01466">
    <property type="entry name" value="Skp1"/>
    <property type="match status" value="1"/>
</dbReference>
<dbReference type="SUPFAM" id="SSF81382">
    <property type="entry name" value="Skp1 dimerisation domain-like"/>
    <property type="match status" value="1"/>
</dbReference>
<comment type="pathway">
    <text evidence="3">Protein modification; protein ubiquitination.</text>
</comment>
<dbReference type="EMBL" id="JAHQIW010004369">
    <property type="protein sequence ID" value="KAJ1362094.1"/>
    <property type="molecule type" value="Genomic_DNA"/>
</dbReference>
<proteinExistence type="inferred from homology"/>
<dbReference type="PANTHER" id="PTHR11165">
    <property type="entry name" value="SKP1"/>
    <property type="match status" value="1"/>
</dbReference>
<dbReference type="InterPro" id="IPR036296">
    <property type="entry name" value="SKP1-like_dim_sf"/>
</dbReference>
<dbReference type="AlphaFoldDB" id="A0AAD5QUK9"/>
<evidence type="ECO:0000313" key="6">
    <source>
        <dbReference type="EMBL" id="KAJ1362094.1"/>
    </source>
</evidence>
<comment type="caution">
    <text evidence="6">The sequence shown here is derived from an EMBL/GenBank/DDBJ whole genome shotgun (WGS) entry which is preliminary data.</text>
</comment>
<dbReference type="PIRSF" id="PIRSF028729">
    <property type="entry name" value="E3_ubiquit_lig_SCF_Skp"/>
    <property type="match status" value="1"/>
</dbReference>
<comment type="function">
    <text evidence="3">Probable essential component of SCF (SKP1-CUL1-F-box protein) E3 ubiquitin-protein ligase complexes, which mediate the ubiquitination and subsequent proteasomal degradation of target proteins. Regulates cell proliferation during embryonic and larval development.</text>
</comment>
<accession>A0AAD5QUK9</accession>
<gene>
    <name evidence="6" type="ORF">KIN20_021513</name>
</gene>
<dbReference type="Gene3D" id="3.30.710.10">
    <property type="entry name" value="Potassium Channel Kv1.1, Chain A"/>
    <property type="match status" value="1"/>
</dbReference>
<evidence type="ECO:0000256" key="2">
    <source>
        <dbReference type="ARBA" id="ARBA00022786"/>
    </source>
</evidence>
<keyword evidence="7" id="KW-1185">Reference proteome</keyword>